<sequence length="48" mass="5700">MHKRIQSDKPVVFSFQLQEKEGEKIDEIGQIFKSFQADQTQDRSQRSM</sequence>
<evidence type="ECO:0000313" key="2">
    <source>
        <dbReference type="Proteomes" id="UP000004410"/>
    </source>
</evidence>
<name>A7B659_MEDG7</name>
<gene>
    <name evidence="1" type="ORF">RUMGNA_03070</name>
</gene>
<protein>
    <submittedName>
        <fullName evidence="1">Uncharacterized protein</fullName>
    </submittedName>
</protein>
<dbReference type="PaxDb" id="411470-RUMGNA_03070"/>
<accession>A7B659</accession>
<reference evidence="1 2" key="1">
    <citation type="submission" date="2007-04" db="EMBL/GenBank/DDBJ databases">
        <authorList>
            <person name="Fulton L."/>
            <person name="Clifton S."/>
            <person name="Fulton B."/>
            <person name="Xu J."/>
            <person name="Minx P."/>
            <person name="Pepin K.H."/>
            <person name="Johnson M."/>
            <person name="Thiruvilangam P."/>
            <person name="Bhonagiri V."/>
            <person name="Nash W.E."/>
            <person name="Mardis E.R."/>
            <person name="Wilson R.K."/>
        </authorList>
    </citation>
    <scope>NUCLEOTIDE SEQUENCE [LARGE SCALE GENOMIC DNA]</scope>
    <source>
        <strain evidence="1 2">ATCC 29149</strain>
    </source>
</reference>
<evidence type="ECO:0000313" key="1">
    <source>
        <dbReference type="EMBL" id="EDN76611.1"/>
    </source>
</evidence>
<dbReference type="Proteomes" id="UP000004410">
    <property type="component" value="Unassembled WGS sequence"/>
</dbReference>
<organism evidence="1 2">
    <name type="scientific">Mediterraneibacter gnavus (strain ATCC 29149 / DSM 114966 / JCM 6515 / VPI C7-9)</name>
    <name type="common">Ruminococcus gnavus</name>
    <dbReference type="NCBI Taxonomy" id="411470"/>
    <lineage>
        <taxon>Bacteria</taxon>
        <taxon>Bacillati</taxon>
        <taxon>Bacillota</taxon>
        <taxon>Clostridia</taxon>
        <taxon>Lachnospirales</taxon>
        <taxon>Lachnospiraceae</taxon>
        <taxon>Mediterraneibacter</taxon>
    </lineage>
</organism>
<dbReference type="EMBL" id="AAYG02000027">
    <property type="protein sequence ID" value="EDN76611.1"/>
    <property type="molecule type" value="Genomic_DNA"/>
</dbReference>
<dbReference type="AlphaFoldDB" id="A7B659"/>
<reference evidence="1 2" key="2">
    <citation type="submission" date="2007-06" db="EMBL/GenBank/DDBJ databases">
        <title>Draft genome sequence of Ruminococcus gnavus (ATCC 29149).</title>
        <authorList>
            <person name="Sudarsanam P."/>
            <person name="Ley R."/>
            <person name="Guruge J."/>
            <person name="Turnbaugh P.J."/>
            <person name="Mahowald M."/>
            <person name="Liep D."/>
            <person name="Gordon J."/>
        </authorList>
    </citation>
    <scope>NUCLEOTIDE SEQUENCE [LARGE SCALE GENOMIC DNA]</scope>
    <source>
        <strain evidence="1 2">ATCC 29149</strain>
    </source>
</reference>
<proteinExistence type="predicted"/>
<comment type="caution">
    <text evidence="1">The sequence shown here is derived from an EMBL/GenBank/DDBJ whole genome shotgun (WGS) entry which is preliminary data.</text>
</comment>